<name>A0A382EZG5_9ZZZZ</name>
<comment type="cofactor">
    <cofactor evidence="1">
        <name>Mn(2+)</name>
        <dbReference type="ChEBI" id="CHEBI:29035"/>
    </cofactor>
</comment>
<keyword evidence="6" id="KW-0378">Hydrolase</keyword>
<organism evidence="9">
    <name type="scientific">marine metagenome</name>
    <dbReference type="NCBI Taxonomy" id="408172"/>
    <lineage>
        <taxon>unclassified sequences</taxon>
        <taxon>metagenomes</taxon>
        <taxon>ecological metagenomes</taxon>
    </lineage>
</organism>
<evidence type="ECO:0000256" key="5">
    <source>
        <dbReference type="ARBA" id="ARBA00022763"/>
    </source>
</evidence>
<evidence type="ECO:0000256" key="7">
    <source>
        <dbReference type="ARBA" id="ARBA00022842"/>
    </source>
</evidence>
<dbReference type="SUPFAM" id="SSF56219">
    <property type="entry name" value="DNase I-like"/>
    <property type="match status" value="1"/>
</dbReference>
<evidence type="ECO:0000256" key="2">
    <source>
        <dbReference type="ARBA" id="ARBA00001946"/>
    </source>
</evidence>
<gene>
    <name evidence="9" type="ORF">METZ01_LOCUS208646</name>
</gene>
<sequence>MRMGTIKQVPILILFSFLYGQDTLTIMNYNVLRFNGNTTVRAKHIKSVVDFVKPDIVILEEIEHQSGIDLLLTDVFNVDSTNFMGGPLPSTQWMKNGIIYNQSKLDLTSHKFVSTVLRDISGYTLSIKNAHSNVSPFTIFGAHLKASDTQDDSDQRWLEAKELYKYISQMDSNYHYIMAGDFNVYGSDEPAYKLLVDSMSVDLEDPIGHWVRNESAHVEKFTQSTRTTQLNDGGASGGLDDRFDFILFSDHFTSKDPDMKYLEGSYKVIGNDGNHFNQSIVDGGNSAVPDSIADAIYLASDHYPIVTKVVFTSKSSTSPVAHAGGDMMAAIGHTITLDGSKSYDPNGSIISYNWNQSSGPAVIIQDSTATKASFIVPKVNRTS</sequence>
<proteinExistence type="predicted"/>
<evidence type="ECO:0000256" key="8">
    <source>
        <dbReference type="ARBA" id="ARBA00023204"/>
    </source>
</evidence>
<dbReference type="InterPro" id="IPR051547">
    <property type="entry name" value="TDP2-like"/>
</dbReference>
<evidence type="ECO:0000256" key="4">
    <source>
        <dbReference type="ARBA" id="ARBA00022723"/>
    </source>
</evidence>
<evidence type="ECO:0000313" key="9">
    <source>
        <dbReference type="EMBL" id="SVB55792.1"/>
    </source>
</evidence>
<dbReference type="Pfam" id="PF22352">
    <property type="entry name" value="K319L-like_PKD"/>
    <property type="match status" value="1"/>
</dbReference>
<dbReference type="PANTHER" id="PTHR15822:SF4">
    <property type="entry name" value="TYROSYL-DNA PHOSPHODIESTERASE 2"/>
    <property type="match status" value="1"/>
</dbReference>
<evidence type="ECO:0008006" key="10">
    <source>
        <dbReference type="Google" id="ProtNLM"/>
    </source>
</evidence>
<reference evidence="9" key="1">
    <citation type="submission" date="2018-05" db="EMBL/GenBank/DDBJ databases">
        <authorList>
            <person name="Lanie J.A."/>
            <person name="Ng W.-L."/>
            <person name="Kazmierczak K.M."/>
            <person name="Andrzejewski T.M."/>
            <person name="Davidsen T.M."/>
            <person name="Wayne K.J."/>
            <person name="Tettelin H."/>
            <person name="Glass J.I."/>
            <person name="Rusch D."/>
            <person name="Podicherti R."/>
            <person name="Tsui H.-C.T."/>
            <person name="Winkler M.E."/>
        </authorList>
    </citation>
    <scope>NUCLEOTIDE SEQUENCE</scope>
</reference>
<evidence type="ECO:0000256" key="6">
    <source>
        <dbReference type="ARBA" id="ARBA00022801"/>
    </source>
</evidence>
<dbReference type="PANTHER" id="PTHR15822">
    <property type="entry name" value="TRAF AND TNF RECEPTOR-ASSOCIATED PROTEIN"/>
    <property type="match status" value="1"/>
</dbReference>
<evidence type="ECO:0000256" key="3">
    <source>
        <dbReference type="ARBA" id="ARBA00022722"/>
    </source>
</evidence>
<keyword evidence="8" id="KW-0234">DNA repair</keyword>
<keyword evidence="4" id="KW-0479">Metal-binding</keyword>
<accession>A0A382EZG5</accession>
<keyword evidence="7" id="KW-0460">Magnesium</keyword>
<dbReference type="AlphaFoldDB" id="A0A382EZG5"/>
<protein>
    <recommendedName>
        <fullName evidence="10">Endonuclease/exonuclease/phosphatase domain-containing protein</fullName>
    </recommendedName>
</protein>
<comment type="cofactor">
    <cofactor evidence="2">
        <name>Mg(2+)</name>
        <dbReference type="ChEBI" id="CHEBI:18420"/>
    </cofactor>
</comment>
<dbReference type="InterPro" id="IPR013783">
    <property type="entry name" value="Ig-like_fold"/>
</dbReference>
<evidence type="ECO:0000256" key="1">
    <source>
        <dbReference type="ARBA" id="ARBA00001936"/>
    </source>
</evidence>
<dbReference type="GO" id="GO:0016787">
    <property type="term" value="F:hydrolase activity"/>
    <property type="evidence" value="ECO:0007669"/>
    <property type="project" value="UniProtKB-KW"/>
</dbReference>
<dbReference type="Gene3D" id="2.60.40.10">
    <property type="entry name" value="Immunoglobulins"/>
    <property type="match status" value="1"/>
</dbReference>
<feature type="non-terminal residue" evidence="9">
    <location>
        <position position="383"/>
    </location>
</feature>
<dbReference type="InterPro" id="IPR036691">
    <property type="entry name" value="Endo/exonu/phosph_ase_sf"/>
</dbReference>
<keyword evidence="3" id="KW-0540">Nuclease</keyword>
<dbReference type="Gene3D" id="3.60.10.10">
    <property type="entry name" value="Endonuclease/exonuclease/phosphatase"/>
    <property type="match status" value="1"/>
</dbReference>
<dbReference type="GO" id="GO:0006281">
    <property type="term" value="P:DNA repair"/>
    <property type="evidence" value="ECO:0007669"/>
    <property type="project" value="UniProtKB-KW"/>
</dbReference>
<dbReference type="EMBL" id="UINC01047035">
    <property type="protein sequence ID" value="SVB55792.1"/>
    <property type="molecule type" value="Genomic_DNA"/>
</dbReference>
<keyword evidence="5" id="KW-0227">DNA damage</keyword>
<dbReference type="GO" id="GO:0046872">
    <property type="term" value="F:metal ion binding"/>
    <property type="evidence" value="ECO:0007669"/>
    <property type="project" value="UniProtKB-KW"/>
</dbReference>
<dbReference type="GO" id="GO:0004518">
    <property type="term" value="F:nuclease activity"/>
    <property type="evidence" value="ECO:0007669"/>
    <property type="project" value="UniProtKB-KW"/>
</dbReference>